<dbReference type="Proteomes" id="UP000694941">
    <property type="component" value="Unplaced"/>
</dbReference>
<protein>
    <submittedName>
        <fullName evidence="4">Uncharacterized protein LOC106478345</fullName>
    </submittedName>
</protein>
<feature type="region of interest" description="Disordered" evidence="1">
    <location>
        <begin position="41"/>
        <end position="61"/>
    </location>
</feature>
<evidence type="ECO:0000313" key="4">
    <source>
        <dbReference type="RefSeq" id="XP_013794338.1"/>
    </source>
</evidence>
<dbReference type="RefSeq" id="XP_013794338.1">
    <property type="nucleotide sequence ID" value="XM_013938884.1"/>
</dbReference>
<proteinExistence type="predicted"/>
<accession>A0ABM1C542</accession>
<feature type="domain" description="DUF4371" evidence="2">
    <location>
        <begin position="119"/>
        <end position="194"/>
    </location>
</feature>
<organism evidence="3 4">
    <name type="scientific">Limulus polyphemus</name>
    <name type="common">Atlantic horseshoe crab</name>
    <dbReference type="NCBI Taxonomy" id="6850"/>
    <lineage>
        <taxon>Eukaryota</taxon>
        <taxon>Metazoa</taxon>
        <taxon>Ecdysozoa</taxon>
        <taxon>Arthropoda</taxon>
        <taxon>Chelicerata</taxon>
        <taxon>Merostomata</taxon>
        <taxon>Xiphosura</taxon>
        <taxon>Limulidae</taxon>
        <taxon>Limulus</taxon>
    </lineage>
</organism>
<reference evidence="4" key="1">
    <citation type="submission" date="2025-08" db="UniProtKB">
        <authorList>
            <consortium name="RefSeq"/>
        </authorList>
    </citation>
    <scope>IDENTIFICATION</scope>
    <source>
        <tissue evidence="4">Muscle</tissue>
    </source>
</reference>
<dbReference type="PANTHER" id="PTHR45749:SF23">
    <property type="entry name" value="ZINC FINGER MYM-TYPE PROTEIN 1-LIKE"/>
    <property type="match status" value="1"/>
</dbReference>
<dbReference type="Pfam" id="PF14291">
    <property type="entry name" value="DUF4371"/>
    <property type="match status" value="1"/>
</dbReference>
<name>A0ABM1C542_LIMPO</name>
<evidence type="ECO:0000259" key="2">
    <source>
        <dbReference type="Pfam" id="PF14291"/>
    </source>
</evidence>
<dbReference type="InterPro" id="IPR025398">
    <property type="entry name" value="DUF4371"/>
</dbReference>
<evidence type="ECO:0000256" key="1">
    <source>
        <dbReference type="SAM" id="MobiDB-lite"/>
    </source>
</evidence>
<feature type="compositionally biased region" description="Polar residues" evidence="1">
    <location>
        <begin position="41"/>
        <end position="58"/>
    </location>
</feature>
<gene>
    <name evidence="4" type="primary">LOC106478345</name>
</gene>
<dbReference type="InterPro" id="IPR012337">
    <property type="entry name" value="RNaseH-like_sf"/>
</dbReference>
<sequence>MKSVPKLTVFYGKAGPSKVNTEIANDEEPVAQMDVDVSAPIQSEDCQPGSSTSNSSILPSGDILQSDPALWKVDRHFQEEIVKMPIEQNIYKQDFSRSEKEHNGHKRYLTKSLFERTMPDISHVDQLTFIVRYVGSHGRPIERFINFVEVHSHKAENLANVVKDVITEDLGLDISSLHGQGYDNASNMADAYSGLQARIKELNELAHFVPCAAHSLNLVGASSADSCLDAITFCKTCTHSLHPPHCVKVHHMK</sequence>
<evidence type="ECO:0000313" key="3">
    <source>
        <dbReference type="Proteomes" id="UP000694941"/>
    </source>
</evidence>
<dbReference type="GeneID" id="106478345"/>
<dbReference type="PANTHER" id="PTHR45749">
    <property type="match status" value="1"/>
</dbReference>
<keyword evidence="3" id="KW-1185">Reference proteome</keyword>
<dbReference type="SUPFAM" id="SSF53098">
    <property type="entry name" value="Ribonuclease H-like"/>
    <property type="match status" value="1"/>
</dbReference>